<accession>A0ABM3ALY4</accession>
<name>A0ABM3ALY4_GOSHI</name>
<reference evidence="1" key="1">
    <citation type="journal article" date="2020" name="Nat. Genet.">
        <title>Genomic diversifications of five Gossypium allopolyploid species and their impact on cotton improvement.</title>
        <authorList>
            <person name="Chen Z.J."/>
            <person name="Sreedasyam A."/>
            <person name="Ando A."/>
            <person name="Song Q."/>
            <person name="De Santiago L.M."/>
            <person name="Hulse-Kemp A.M."/>
            <person name="Ding M."/>
            <person name="Ye W."/>
            <person name="Kirkbride R.C."/>
            <person name="Jenkins J."/>
            <person name="Plott C."/>
            <person name="Lovell J."/>
            <person name="Lin Y.M."/>
            <person name="Vaughn R."/>
            <person name="Liu B."/>
            <person name="Simpson S."/>
            <person name="Scheffler B.E."/>
            <person name="Wen L."/>
            <person name="Saski C.A."/>
            <person name="Grover C.E."/>
            <person name="Hu G."/>
            <person name="Conover J.L."/>
            <person name="Carlson J.W."/>
            <person name="Shu S."/>
            <person name="Boston L.B."/>
            <person name="Williams M."/>
            <person name="Peterson D.G."/>
            <person name="McGee K."/>
            <person name="Jones D.C."/>
            <person name="Wendel J.F."/>
            <person name="Stelly D.M."/>
            <person name="Grimwood J."/>
            <person name="Schmutz J."/>
        </authorList>
    </citation>
    <scope>NUCLEOTIDE SEQUENCE [LARGE SCALE GENOMIC DNA]</scope>
    <source>
        <strain evidence="1">cv. TM-1</strain>
    </source>
</reference>
<dbReference type="RefSeq" id="XP_040955871.1">
    <property type="nucleotide sequence ID" value="XM_041099937.1"/>
</dbReference>
<evidence type="ECO:0008006" key="3">
    <source>
        <dbReference type="Google" id="ProtNLM"/>
    </source>
</evidence>
<evidence type="ECO:0000313" key="1">
    <source>
        <dbReference type="Proteomes" id="UP000818029"/>
    </source>
</evidence>
<keyword evidence="1" id="KW-1185">Reference proteome</keyword>
<organism evidence="1 2">
    <name type="scientific">Gossypium hirsutum</name>
    <name type="common">Upland cotton</name>
    <name type="synonym">Gossypium mexicanum</name>
    <dbReference type="NCBI Taxonomy" id="3635"/>
    <lineage>
        <taxon>Eukaryota</taxon>
        <taxon>Viridiplantae</taxon>
        <taxon>Streptophyta</taxon>
        <taxon>Embryophyta</taxon>
        <taxon>Tracheophyta</taxon>
        <taxon>Spermatophyta</taxon>
        <taxon>Magnoliopsida</taxon>
        <taxon>eudicotyledons</taxon>
        <taxon>Gunneridae</taxon>
        <taxon>Pentapetalae</taxon>
        <taxon>rosids</taxon>
        <taxon>malvids</taxon>
        <taxon>Malvales</taxon>
        <taxon>Malvaceae</taxon>
        <taxon>Malvoideae</taxon>
        <taxon>Gossypium</taxon>
    </lineage>
</organism>
<gene>
    <name evidence="2" type="primary">LOC107897858</name>
</gene>
<dbReference type="GeneID" id="107897858"/>
<reference evidence="2" key="2">
    <citation type="submission" date="2025-08" db="UniProtKB">
        <authorList>
            <consortium name="RefSeq"/>
        </authorList>
    </citation>
    <scope>IDENTIFICATION</scope>
</reference>
<sequence>MTNDLGRWDWARISSVLPDCVLNHIAVVLLPCSNAAPQRVRVFLWLLWQDRILADRNRVHCHMFDDGHCVRCRQPLETSNSVSNTFFSTNSHLWLTKKLDSHEVLSANGKNWSTQFAILCWLLWKCPNNFIFNNSHSNVDVIVDTSLI</sequence>
<dbReference type="Proteomes" id="UP000818029">
    <property type="component" value="Chromosome D08"/>
</dbReference>
<proteinExistence type="predicted"/>
<protein>
    <recommendedName>
        <fullName evidence="3">Reverse transcriptase zinc-binding domain-containing protein</fullName>
    </recommendedName>
</protein>
<evidence type="ECO:0000313" key="2">
    <source>
        <dbReference type="RefSeq" id="XP_040955871.1"/>
    </source>
</evidence>